<comment type="caution">
    <text evidence="1">The sequence shown here is derived from an EMBL/GenBank/DDBJ whole genome shotgun (WGS) entry which is preliminary data.</text>
</comment>
<reference evidence="1" key="1">
    <citation type="journal article" date="2014" name="Front. Microbiol.">
        <title>High frequency of phylogenetically diverse reductive dehalogenase-homologous genes in deep subseafloor sedimentary metagenomes.</title>
        <authorList>
            <person name="Kawai M."/>
            <person name="Futagami T."/>
            <person name="Toyoda A."/>
            <person name="Takaki Y."/>
            <person name="Nishi S."/>
            <person name="Hori S."/>
            <person name="Arai W."/>
            <person name="Tsubouchi T."/>
            <person name="Morono Y."/>
            <person name="Uchiyama I."/>
            <person name="Ito T."/>
            <person name="Fujiyama A."/>
            <person name="Inagaki F."/>
            <person name="Takami H."/>
        </authorList>
    </citation>
    <scope>NUCLEOTIDE SEQUENCE</scope>
    <source>
        <strain evidence="1">Expedition CK06-06</strain>
    </source>
</reference>
<protein>
    <submittedName>
        <fullName evidence="1">Uncharacterized protein</fullName>
    </submittedName>
</protein>
<dbReference type="EMBL" id="BARS01029561">
    <property type="protein sequence ID" value="GAG05929.1"/>
    <property type="molecule type" value="Genomic_DNA"/>
</dbReference>
<proteinExistence type="predicted"/>
<evidence type="ECO:0000313" key="1">
    <source>
        <dbReference type="EMBL" id="GAG05929.1"/>
    </source>
</evidence>
<accession>X0UJF9</accession>
<sequence>GNLNKYSITYKNAFQLLIQKFEELKILINNIDRKEGFLKFLKSNPEDSEINQLLNECWIKPFNIESLSLDFLEYSRDKLSIKRGYPISIEHIEKVEVKGTFLLEVPEQKFTEKMLNFYNNIKNKLPCSFDEIFEDDQNQIRIYENFVYLLHLLQLNKIKYEKNTNTLYI</sequence>
<organism evidence="1">
    <name type="scientific">marine sediment metagenome</name>
    <dbReference type="NCBI Taxonomy" id="412755"/>
    <lineage>
        <taxon>unclassified sequences</taxon>
        <taxon>metagenomes</taxon>
        <taxon>ecological metagenomes</taxon>
    </lineage>
</organism>
<gene>
    <name evidence="1" type="ORF">S01H1_46190</name>
</gene>
<name>X0UJF9_9ZZZZ</name>
<dbReference type="AlphaFoldDB" id="X0UJF9"/>
<feature type="non-terminal residue" evidence="1">
    <location>
        <position position="1"/>
    </location>
</feature>